<evidence type="ECO:0000313" key="1">
    <source>
        <dbReference type="EMBL" id="KAJ3559149.1"/>
    </source>
</evidence>
<comment type="caution">
    <text evidence="1">The sequence shown here is derived from an EMBL/GenBank/DDBJ whole genome shotgun (WGS) entry which is preliminary data.</text>
</comment>
<dbReference type="EMBL" id="JANHOG010000043">
    <property type="protein sequence ID" value="KAJ3559149.1"/>
    <property type="molecule type" value="Genomic_DNA"/>
</dbReference>
<sequence>MSNGTAGQQAAIAMFTESIQRRLRLVISCAAHPARRKKPKQKERSSARTSFATQRRVWSFERSGIPGKSRYQQRKRIYYDVLALRLSRLTLKDKRTYVLPFSEPYDKAGYAMHSITNDLISDIYADFCKRTRQPESEMYLQTLAGIVMSMDATFKVAKKVAVVDKVKRHKDLMKGGVLSMINESNKIIAWHYVPKVLLDTYSLCSSDPPEPRSTTSARLLGKAQPISKVEADALHNPSRPRTSVLSPRSGTPPNVRALTAYHLQHPVPEYLENVREQQRLMLFRLTQAMSLHQVLAEPMVMSHLMGWSDVKRSHRYTPLFWSAFTSVLVACFPDLIDVGCDRWSGSTGTDRANDAPGNESGEHGAQEEEDTDLVTLHTRGDGRIYARSQISDYVCRGTELDKYSVLQFFKDTYEEYGSRPSPLPETRPESQTVDLTLHEDEDEEDDDDLHHRCSRCRNIRSRYTSTHSEADVKQRVVRSPNHRNLLKFIGRWFPSSDNPTEHNFYCASALMLFKPWRNIRTDLKPEGLNWSAAFGEYFSNASEQMKRMLGGLQYFHECKSAAVTSEEEIVPLDDFVQRSIRGDGEFEDEDDEDVEMDDEGSTDGHAMEYDENALKALLSTVVPECELQHAELAVAHAKSAKIFGHDLAHWDVLPTTRTSNATMDDLQRLLRWKEQLAKDVDKQDAIFAESQRSDGHQDNMEGRPPTIELYMDDDVFEGNANAGDSAASVIPGRLFCESLDPAQVFDLRADQFRTFDIVRWHLDQTLKGLDLPPLRMIIYGEGSTGKSKVIQTITAEFQRRGVRHLLVKAAYTGVAASLIDGKTCNVIAAIPVGGNTERMSQRMKDGLETFWKPRYYLIIDEYSMLGKTFLRLMSNRISIAKLGSGSTDSDNFFGGMSVILCGDLHQFPLVANRPSEYLFHPNDLVRDSDHSKLRRKIYESFETVVILKEQMRVVDPVWNDMLHHLCKGEMQQSDIDMLHSLVLKPGSPDVDFSKPPWNSATLVTPRHAVRKLWNHIALRKYCKEHGEQLLVVDAEDSVQYRGNRREPTAAEKYAIALRLKTKGARPNRDLPRTLELAKGMEVMVTENLQTDLDITNGARGTIVDIVLDPREPPIGDANEVHLQYLPAYILVKMRKTRASCLEDLDEGVIPLQPIDMTMRIKIRSRDHNHSVLTRTVHRRQYVLVAVYAYTDYRAQGQTLLVVLVDIAQPPTGRLTLFNLYVALSRSSGRQTIRLLGDFNDVMFLQAHNPDLLLEDERLQRLDEKTYEA</sequence>
<evidence type="ECO:0000313" key="2">
    <source>
        <dbReference type="Proteomes" id="UP001148662"/>
    </source>
</evidence>
<protein>
    <submittedName>
        <fullName evidence="1">Uncharacterized protein</fullName>
    </submittedName>
</protein>
<gene>
    <name evidence="1" type="ORF">NM688_g520</name>
</gene>
<proteinExistence type="predicted"/>
<name>A0ACC1TE03_9APHY</name>
<reference evidence="1" key="1">
    <citation type="submission" date="2022-07" db="EMBL/GenBank/DDBJ databases">
        <title>Genome Sequence of Phlebia brevispora.</title>
        <authorList>
            <person name="Buettner E."/>
        </authorList>
    </citation>
    <scope>NUCLEOTIDE SEQUENCE</scope>
    <source>
        <strain evidence="1">MPL23</strain>
    </source>
</reference>
<dbReference type="Proteomes" id="UP001148662">
    <property type="component" value="Unassembled WGS sequence"/>
</dbReference>
<accession>A0ACC1TE03</accession>
<organism evidence="1 2">
    <name type="scientific">Phlebia brevispora</name>
    <dbReference type="NCBI Taxonomy" id="194682"/>
    <lineage>
        <taxon>Eukaryota</taxon>
        <taxon>Fungi</taxon>
        <taxon>Dikarya</taxon>
        <taxon>Basidiomycota</taxon>
        <taxon>Agaricomycotina</taxon>
        <taxon>Agaricomycetes</taxon>
        <taxon>Polyporales</taxon>
        <taxon>Meruliaceae</taxon>
        <taxon>Phlebia</taxon>
    </lineage>
</organism>
<keyword evidence="2" id="KW-1185">Reference proteome</keyword>